<gene>
    <name evidence="2" type="ORF">GCM10011610_65140</name>
</gene>
<sequence>MTTIRIQRAAGIVTLVPPGATGGQLSATTGAQPAPTVLDDMPDLDVLVLEVIGGHLSWNLFAGQPLPAAVLDDPESAQDWLWAVYGEDVALAVADTALAHAHADADAEATLGDADASADVDADAMRHHMPSAVPARPELVNALHRLAYAHWAARWWPASTVDGIPALDPDLLAAEITELTDACDTALDGADAEPFARPGSSTRFDLPPGFGTITGHEPLDTGSGADQGRGAVPSEHPGGAPNRETARDGDHGPSESTSRTPDHETARDGTHELSETLGRADDYALAAGGATSMGGGLIIARGSGEWDWRRCPPGILDPGENAVSWQVARTAETSTVQVSVVAAPDCRRGVPEHLRPYMRVRTAQPARTRPSPSDDVEFTTPLHLRGDAWTGSVQIPGPPETSPEVTIFVPGVGPANPPHEESEVRARIRRFARLRLTELTGDSLLTAEAAAAGADEDF</sequence>
<feature type="region of interest" description="Disordered" evidence="1">
    <location>
        <begin position="190"/>
        <end position="273"/>
    </location>
</feature>
<evidence type="ECO:0000313" key="3">
    <source>
        <dbReference type="Proteomes" id="UP000658127"/>
    </source>
</evidence>
<dbReference type="RefSeq" id="WP_189034345.1">
    <property type="nucleotide sequence ID" value="NZ_BMNE01000012.1"/>
</dbReference>
<feature type="compositionally biased region" description="Basic and acidic residues" evidence="1">
    <location>
        <begin position="260"/>
        <end position="273"/>
    </location>
</feature>
<keyword evidence="3" id="KW-1185">Reference proteome</keyword>
<dbReference type="Proteomes" id="UP000658127">
    <property type="component" value="Unassembled WGS sequence"/>
</dbReference>
<name>A0ABQ2KZY9_9NOCA</name>
<evidence type="ECO:0000256" key="1">
    <source>
        <dbReference type="SAM" id="MobiDB-lite"/>
    </source>
</evidence>
<accession>A0ABQ2KZY9</accession>
<organism evidence="2 3">
    <name type="scientific">Nocardia rhizosphaerihabitans</name>
    <dbReference type="NCBI Taxonomy" id="1691570"/>
    <lineage>
        <taxon>Bacteria</taxon>
        <taxon>Bacillati</taxon>
        <taxon>Actinomycetota</taxon>
        <taxon>Actinomycetes</taxon>
        <taxon>Mycobacteriales</taxon>
        <taxon>Nocardiaceae</taxon>
        <taxon>Nocardia</taxon>
    </lineage>
</organism>
<reference evidence="3" key="1">
    <citation type="journal article" date="2019" name="Int. J. Syst. Evol. Microbiol.">
        <title>The Global Catalogue of Microorganisms (GCM) 10K type strain sequencing project: providing services to taxonomists for standard genome sequencing and annotation.</title>
        <authorList>
            <consortium name="The Broad Institute Genomics Platform"/>
            <consortium name="The Broad Institute Genome Sequencing Center for Infectious Disease"/>
            <person name="Wu L."/>
            <person name="Ma J."/>
        </authorList>
    </citation>
    <scope>NUCLEOTIDE SEQUENCE [LARGE SCALE GENOMIC DNA]</scope>
    <source>
        <strain evidence="3">CGMCC 4.7329</strain>
    </source>
</reference>
<protein>
    <submittedName>
        <fullName evidence="2">Uncharacterized protein</fullName>
    </submittedName>
</protein>
<proteinExistence type="predicted"/>
<comment type="caution">
    <text evidence="2">The sequence shown here is derived from an EMBL/GenBank/DDBJ whole genome shotgun (WGS) entry which is preliminary data.</text>
</comment>
<dbReference type="EMBL" id="BMNE01000012">
    <property type="protein sequence ID" value="GGN98299.1"/>
    <property type="molecule type" value="Genomic_DNA"/>
</dbReference>
<feature type="compositionally biased region" description="Basic and acidic residues" evidence="1">
    <location>
        <begin position="244"/>
        <end position="253"/>
    </location>
</feature>
<evidence type="ECO:0000313" key="2">
    <source>
        <dbReference type="EMBL" id="GGN98299.1"/>
    </source>
</evidence>